<evidence type="ECO:0000256" key="4">
    <source>
        <dbReference type="ARBA" id="ARBA00012671"/>
    </source>
</evidence>
<dbReference type="InterPro" id="IPR052105">
    <property type="entry name" value="MGAT5_Glycosyltransferase"/>
</dbReference>
<comment type="similarity">
    <text evidence="3">Belongs to the glycosyltransferase 18 family.</text>
</comment>
<evidence type="ECO:0000256" key="9">
    <source>
        <dbReference type="ARBA" id="ARBA00022989"/>
    </source>
</evidence>
<dbReference type="EC" id="2.4.1.155" evidence="4"/>
<evidence type="ECO:0000256" key="8">
    <source>
        <dbReference type="ARBA" id="ARBA00022968"/>
    </source>
</evidence>
<evidence type="ECO:0000256" key="5">
    <source>
        <dbReference type="ARBA" id="ARBA00022676"/>
    </source>
</evidence>
<evidence type="ECO:0000256" key="2">
    <source>
        <dbReference type="ARBA" id="ARBA00004922"/>
    </source>
</evidence>
<keyword evidence="10" id="KW-0333">Golgi apparatus</keyword>
<keyword evidence="18" id="KW-1185">Reference proteome</keyword>
<evidence type="ECO:0000256" key="6">
    <source>
        <dbReference type="ARBA" id="ARBA00022679"/>
    </source>
</evidence>
<name>A0A9P5UFK5_9AGAR</name>
<feature type="transmembrane region" description="Helical" evidence="15">
    <location>
        <begin position="37"/>
        <end position="60"/>
    </location>
</feature>
<evidence type="ECO:0000256" key="11">
    <source>
        <dbReference type="ARBA" id="ARBA00023136"/>
    </source>
</evidence>
<dbReference type="Proteomes" id="UP000772434">
    <property type="component" value="Unassembled WGS sequence"/>
</dbReference>
<evidence type="ECO:0000256" key="12">
    <source>
        <dbReference type="ARBA" id="ARBA00023180"/>
    </source>
</evidence>
<dbReference type="PANTHER" id="PTHR15075:SF2">
    <property type="entry name" value="ALPHA-1,6-MANNOSYLGLYCOPROTEIN 6-BETA-N-ACETYLGLUCOSAMINYLTRANSFERASE"/>
    <property type="match status" value="1"/>
</dbReference>
<evidence type="ECO:0000256" key="7">
    <source>
        <dbReference type="ARBA" id="ARBA00022692"/>
    </source>
</evidence>
<evidence type="ECO:0000256" key="1">
    <source>
        <dbReference type="ARBA" id="ARBA00004323"/>
    </source>
</evidence>
<dbReference type="InterPro" id="IPR026116">
    <property type="entry name" value="GT18_cat"/>
</dbReference>
<comment type="catalytic activity">
    <reaction evidence="13">
        <text>N(4)-{beta-D-GlcNAc-(1-&gt;2)-[beta-D-GlcNAc-(1-&gt;4)]-alpha-D-Man-(1-&gt;3)-[beta-D-GlcNAc-(1-&gt;2)-alpha-D-Man-(1-&gt;6)]-beta-D-Man-(1-&gt;4)-beta-D-GlcNAc-(1-&gt;4)-beta-D-GlcNAc}-L-asparaginyl-[protein] + UDP-N-acetyl-alpha-D-glucosamine = N(4)-{beta-D-GlcNAc-(1-&gt;2)-[beta-D-GlcNAc-(1-&gt;4)]-alpha-D-Man-(1-&gt;3)-[beta-D-GlcNAc-(1-&gt;2)-[beta-D-GlcNAc-(1-&gt;6)]-alpha-D-Man-(1-&gt;6)]-beta-D-Man-(1-&gt;4)-beta-D-GlcNAc-(1-&gt;4)-beta-D-GlcNAc}-L-asparaginyl-[protein] + UDP + H(+)</text>
        <dbReference type="Rhea" id="RHEA:16921"/>
        <dbReference type="Rhea" id="RHEA-COMP:14374"/>
        <dbReference type="Rhea" id="RHEA-COMP:14377"/>
        <dbReference type="ChEBI" id="CHEBI:15378"/>
        <dbReference type="ChEBI" id="CHEBI:57705"/>
        <dbReference type="ChEBI" id="CHEBI:58223"/>
        <dbReference type="ChEBI" id="CHEBI:139507"/>
        <dbReference type="ChEBI" id="CHEBI:139510"/>
        <dbReference type="EC" id="2.4.1.155"/>
    </reaction>
</comment>
<protein>
    <recommendedName>
        <fullName evidence="4">alpha-1,6-mannosyl-glycoprotein 6-beta-N-acetylglucosaminyltransferase</fullName>
        <ecNumber evidence="4">2.4.1.155</ecNumber>
    </recommendedName>
</protein>
<keyword evidence="8" id="KW-0735">Signal-anchor</keyword>
<evidence type="ECO:0000256" key="13">
    <source>
        <dbReference type="ARBA" id="ARBA00048243"/>
    </source>
</evidence>
<evidence type="ECO:0000313" key="18">
    <source>
        <dbReference type="Proteomes" id="UP000772434"/>
    </source>
</evidence>
<feature type="region of interest" description="Disordered" evidence="14">
    <location>
        <begin position="1"/>
        <end position="26"/>
    </location>
</feature>
<comment type="pathway">
    <text evidence="2">Protein modification; protein glycosylation.</text>
</comment>
<comment type="subcellular location">
    <subcellularLocation>
        <location evidence="1">Golgi apparatus membrane</location>
        <topology evidence="1">Single-pass type II membrane protein</topology>
    </subcellularLocation>
</comment>
<dbReference type="GO" id="GO:0000139">
    <property type="term" value="C:Golgi membrane"/>
    <property type="evidence" value="ECO:0007669"/>
    <property type="project" value="UniProtKB-SubCell"/>
</dbReference>
<dbReference type="AlphaFoldDB" id="A0A9P5UFK5"/>
<accession>A0A9P5UFK5</accession>
<dbReference type="OrthoDB" id="2113294at2759"/>
<keyword evidence="7 15" id="KW-0812">Transmembrane</keyword>
<keyword evidence="11 15" id="KW-0472">Membrane</keyword>
<dbReference type="EMBL" id="JADNRY010000006">
    <property type="protein sequence ID" value="KAF9076428.1"/>
    <property type="molecule type" value="Genomic_DNA"/>
</dbReference>
<sequence length="483" mass="54254">MSAYLPLASHEDDDAEEINPPFSQSRNEIRRSRNSKLLVASFVVFASILLFTFDVVYINIPHPFAKAYPNSASNALESFMSHLFPIGMPNRTDNWENENSKAMRKLIACMKTNTCGGNQTSIVLMSSFHFSNSIHGHVSGEDIWALSILNALTEMGYTAIFAPDNRELARTYRTYPDLVKVVIAEGDQAMQCFNDPVCIKSPTHPLGIPAWKMLSFHFWRGSANPLGSKWTLSPENYGVIDPHGNSVDNVYLGYSIERACMKIPFVPSGERPKQVYVFAKYSGYFSGNDYAYPNQTFVPPSDEPSLFDLKIVAGLRSATDGEVPEAIHDLGTLNKEAFYEQLGKSRALIGVGRPNLSPSPYDAMCMGVPFINPILVFDSNHPEDRTKWFTQHDGLKYQNPPYVYHVKKGDSEGFWQAVKEAVEHPIERYIVPEMTMDALKMRVAAIVEKDWKSMGAEVLRERQKSGEGEVCPSLYLLFPKMLT</sequence>
<dbReference type="GO" id="GO:0006487">
    <property type="term" value="P:protein N-linked glycosylation"/>
    <property type="evidence" value="ECO:0007669"/>
    <property type="project" value="TreeGrafter"/>
</dbReference>
<evidence type="ECO:0000256" key="10">
    <source>
        <dbReference type="ARBA" id="ARBA00023034"/>
    </source>
</evidence>
<comment type="caution">
    <text evidence="17">The sequence shown here is derived from an EMBL/GenBank/DDBJ whole genome shotgun (WGS) entry which is preliminary data.</text>
</comment>
<feature type="domain" description="Glycosyltransferase family 18 catalytic" evidence="16">
    <location>
        <begin position="219"/>
        <end position="450"/>
    </location>
</feature>
<evidence type="ECO:0000259" key="16">
    <source>
        <dbReference type="Pfam" id="PF15024"/>
    </source>
</evidence>
<evidence type="ECO:0000256" key="3">
    <source>
        <dbReference type="ARBA" id="ARBA00007477"/>
    </source>
</evidence>
<organism evidence="17 18">
    <name type="scientific">Rhodocollybia butyracea</name>
    <dbReference type="NCBI Taxonomy" id="206335"/>
    <lineage>
        <taxon>Eukaryota</taxon>
        <taxon>Fungi</taxon>
        <taxon>Dikarya</taxon>
        <taxon>Basidiomycota</taxon>
        <taxon>Agaricomycotina</taxon>
        <taxon>Agaricomycetes</taxon>
        <taxon>Agaricomycetidae</taxon>
        <taxon>Agaricales</taxon>
        <taxon>Marasmiineae</taxon>
        <taxon>Omphalotaceae</taxon>
        <taxon>Rhodocollybia</taxon>
    </lineage>
</organism>
<dbReference type="PANTHER" id="PTHR15075">
    <property type="entry name" value="ALPHA-MANNOSIDE BETA-1,6-N-ACETYLGLUCOSAMINYLTRANSFERASE"/>
    <property type="match status" value="1"/>
</dbReference>
<gene>
    <name evidence="17" type="ORF">BDP27DRAFT_1284205</name>
</gene>
<evidence type="ECO:0000313" key="17">
    <source>
        <dbReference type="EMBL" id="KAF9076428.1"/>
    </source>
</evidence>
<evidence type="ECO:0000256" key="14">
    <source>
        <dbReference type="SAM" id="MobiDB-lite"/>
    </source>
</evidence>
<keyword evidence="9 15" id="KW-1133">Transmembrane helix</keyword>
<dbReference type="GO" id="GO:0030144">
    <property type="term" value="F:alpha-1,6-mannosylglycoprotein 6-beta-N-acetylglucosaminyltransferase activity"/>
    <property type="evidence" value="ECO:0007669"/>
    <property type="project" value="UniProtKB-EC"/>
</dbReference>
<keyword evidence="5" id="KW-0328">Glycosyltransferase</keyword>
<evidence type="ECO:0000256" key="15">
    <source>
        <dbReference type="SAM" id="Phobius"/>
    </source>
</evidence>
<proteinExistence type="inferred from homology"/>
<keyword evidence="12" id="KW-0325">Glycoprotein</keyword>
<keyword evidence="6" id="KW-0808">Transferase</keyword>
<dbReference type="Pfam" id="PF15024">
    <property type="entry name" value="Glyco_transf_18"/>
    <property type="match status" value="1"/>
</dbReference>
<reference evidence="17" key="1">
    <citation type="submission" date="2020-11" db="EMBL/GenBank/DDBJ databases">
        <authorList>
            <consortium name="DOE Joint Genome Institute"/>
            <person name="Ahrendt S."/>
            <person name="Riley R."/>
            <person name="Andreopoulos W."/>
            <person name="Labutti K."/>
            <person name="Pangilinan J."/>
            <person name="Ruiz-Duenas F.J."/>
            <person name="Barrasa J.M."/>
            <person name="Sanchez-Garcia M."/>
            <person name="Camarero S."/>
            <person name="Miyauchi S."/>
            <person name="Serrano A."/>
            <person name="Linde D."/>
            <person name="Babiker R."/>
            <person name="Drula E."/>
            <person name="Ayuso-Fernandez I."/>
            <person name="Pacheco R."/>
            <person name="Padilla G."/>
            <person name="Ferreira P."/>
            <person name="Barriuso J."/>
            <person name="Kellner H."/>
            <person name="Castanera R."/>
            <person name="Alfaro M."/>
            <person name="Ramirez L."/>
            <person name="Pisabarro A.G."/>
            <person name="Kuo A."/>
            <person name="Tritt A."/>
            <person name="Lipzen A."/>
            <person name="He G."/>
            <person name="Yan M."/>
            <person name="Ng V."/>
            <person name="Cullen D."/>
            <person name="Martin F."/>
            <person name="Rosso M.-N."/>
            <person name="Henrissat B."/>
            <person name="Hibbett D."/>
            <person name="Martinez A.T."/>
            <person name="Grigoriev I.V."/>
        </authorList>
    </citation>
    <scope>NUCLEOTIDE SEQUENCE</scope>
    <source>
        <strain evidence="17">AH 40177</strain>
    </source>
</reference>